<evidence type="ECO:0000256" key="1">
    <source>
        <dbReference type="SAM" id="Coils"/>
    </source>
</evidence>
<accession>A0A1F7Y1G8</accession>
<dbReference type="EMBL" id="MGGE01000043">
    <property type="protein sequence ID" value="OGM20375.1"/>
    <property type="molecule type" value="Genomic_DNA"/>
</dbReference>
<comment type="caution">
    <text evidence="2">The sequence shown here is derived from an EMBL/GenBank/DDBJ whole genome shotgun (WGS) entry which is preliminary data.</text>
</comment>
<gene>
    <name evidence="2" type="ORF">A2714_00890</name>
</gene>
<proteinExistence type="predicted"/>
<sequence length="76" mass="8987">MLTKTDLKEIRKIIREEVEVESQNIKDELQADMKMNLIRTLSEIREVKDRLKNVEIKINKVQNTEKHQNLESSPAL</sequence>
<name>A0A1F7Y1G8_9BACT</name>
<evidence type="ECO:0000313" key="3">
    <source>
        <dbReference type="Proteomes" id="UP000178419"/>
    </source>
</evidence>
<keyword evidence="1" id="KW-0175">Coiled coil</keyword>
<feature type="coiled-coil region" evidence="1">
    <location>
        <begin position="37"/>
        <end position="64"/>
    </location>
</feature>
<reference evidence="2 3" key="1">
    <citation type="journal article" date="2016" name="Nat. Commun.">
        <title>Thousands of microbial genomes shed light on interconnected biogeochemical processes in an aquifer system.</title>
        <authorList>
            <person name="Anantharaman K."/>
            <person name="Brown C.T."/>
            <person name="Hug L.A."/>
            <person name="Sharon I."/>
            <person name="Castelle C.J."/>
            <person name="Probst A.J."/>
            <person name="Thomas B.C."/>
            <person name="Singh A."/>
            <person name="Wilkins M.J."/>
            <person name="Karaoz U."/>
            <person name="Brodie E.L."/>
            <person name="Williams K.H."/>
            <person name="Hubbard S.S."/>
            <person name="Banfield J.F."/>
        </authorList>
    </citation>
    <scope>NUCLEOTIDE SEQUENCE [LARGE SCALE GENOMIC DNA]</scope>
</reference>
<protein>
    <submittedName>
        <fullName evidence="2">Uncharacterized protein</fullName>
    </submittedName>
</protein>
<dbReference type="AlphaFoldDB" id="A0A1F7Y1G8"/>
<organism evidence="2 3">
    <name type="scientific">Candidatus Woesebacteria bacterium RIFCSPHIGHO2_01_FULL_38_9</name>
    <dbReference type="NCBI Taxonomy" id="1802492"/>
    <lineage>
        <taxon>Bacteria</taxon>
        <taxon>Candidatus Woeseibacteriota</taxon>
    </lineage>
</organism>
<dbReference type="Proteomes" id="UP000178419">
    <property type="component" value="Unassembled WGS sequence"/>
</dbReference>
<evidence type="ECO:0000313" key="2">
    <source>
        <dbReference type="EMBL" id="OGM20375.1"/>
    </source>
</evidence>